<sequence length="256" mass="28167">MSLVLFALGVSFLLLLWRLRWRRTARALGLAWVAVFWLLGNGIATRWITNSLQAGYAAPTRIAWQPDAVIVLLGMGMQRLPQEGGVEPQSLAYSRILRTAQLYDACVAATRGCTVVVSGGDPAGLGRTEAELYSALLVEVGVPRAAIIEEERSRTTWENARDTTDLLALRRHGPVVLVTSGLHMRRAVLYFRHFGLQPLPARSDYAAPFPSWLPSSYNLLVCDLALVEWLGIARYHLYKHLGWNGSAAAPPAVVPP</sequence>
<gene>
    <name evidence="3" type="ORF">EPA99_10005</name>
</gene>
<keyword evidence="1" id="KW-1133">Transmembrane helix</keyword>
<dbReference type="CDD" id="cd06259">
    <property type="entry name" value="YdcF-like"/>
    <property type="match status" value="1"/>
</dbReference>
<dbReference type="GO" id="GO:0043164">
    <property type="term" value="P:Gram-negative-bacterium-type cell wall biogenesis"/>
    <property type="evidence" value="ECO:0007669"/>
    <property type="project" value="TreeGrafter"/>
</dbReference>
<name>A0A4Q1JVS0_9GAMM</name>
<dbReference type="Gene3D" id="3.40.50.620">
    <property type="entry name" value="HUPs"/>
    <property type="match status" value="1"/>
</dbReference>
<comment type="caution">
    <text evidence="3">The sequence shown here is derived from an EMBL/GenBank/DDBJ whole genome shotgun (WGS) entry which is preliminary data.</text>
</comment>
<proteinExistence type="predicted"/>
<dbReference type="InterPro" id="IPR051599">
    <property type="entry name" value="Cell_Envelope_Assoc"/>
</dbReference>
<feature type="transmembrane region" description="Helical" evidence="1">
    <location>
        <begin position="28"/>
        <end position="48"/>
    </location>
</feature>
<dbReference type="PANTHER" id="PTHR30336">
    <property type="entry name" value="INNER MEMBRANE PROTEIN, PROBABLE PERMEASE"/>
    <property type="match status" value="1"/>
</dbReference>
<keyword evidence="1" id="KW-0472">Membrane</keyword>
<evidence type="ECO:0000313" key="3">
    <source>
        <dbReference type="EMBL" id="RXR06153.1"/>
    </source>
</evidence>
<dbReference type="Pfam" id="PF02698">
    <property type="entry name" value="DUF218"/>
    <property type="match status" value="1"/>
</dbReference>
<dbReference type="EMBL" id="SAWZ01000004">
    <property type="protein sequence ID" value="RXR06153.1"/>
    <property type="molecule type" value="Genomic_DNA"/>
</dbReference>
<evidence type="ECO:0000313" key="4">
    <source>
        <dbReference type="Proteomes" id="UP000289784"/>
    </source>
</evidence>
<dbReference type="RefSeq" id="WP_129471064.1">
    <property type="nucleotide sequence ID" value="NZ_SAWZ01000004.1"/>
</dbReference>
<evidence type="ECO:0000256" key="1">
    <source>
        <dbReference type="SAM" id="Phobius"/>
    </source>
</evidence>
<accession>A0A4Q1JVS0</accession>
<feature type="domain" description="DUF218" evidence="2">
    <location>
        <begin position="68"/>
        <end position="231"/>
    </location>
</feature>
<dbReference type="InterPro" id="IPR003848">
    <property type="entry name" value="DUF218"/>
</dbReference>
<dbReference type="GO" id="GO:0000270">
    <property type="term" value="P:peptidoglycan metabolic process"/>
    <property type="evidence" value="ECO:0007669"/>
    <property type="project" value="TreeGrafter"/>
</dbReference>
<reference evidence="3 4" key="1">
    <citation type="submission" date="2019-01" db="EMBL/GenBank/DDBJ databases">
        <title>Pseudoxanthomonas composti sp. nov., isolated from compost.</title>
        <authorList>
            <person name="Yang G."/>
        </authorList>
    </citation>
    <scope>NUCLEOTIDE SEQUENCE [LARGE SCALE GENOMIC DNA]</scope>
    <source>
        <strain evidence="3 4">GSS15</strain>
    </source>
</reference>
<organism evidence="3 4">
    <name type="scientific">Pseudoxanthomonas composti</name>
    <dbReference type="NCBI Taxonomy" id="2137479"/>
    <lineage>
        <taxon>Bacteria</taxon>
        <taxon>Pseudomonadati</taxon>
        <taxon>Pseudomonadota</taxon>
        <taxon>Gammaproteobacteria</taxon>
        <taxon>Lysobacterales</taxon>
        <taxon>Lysobacteraceae</taxon>
        <taxon>Pseudoxanthomonas</taxon>
    </lineage>
</organism>
<dbReference type="OrthoDB" id="9809813at2"/>
<dbReference type="InterPro" id="IPR014729">
    <property type="entry name" value="Rossmann-like_a/b/a_fold"/>
</dbReference>
<keyword evidence="1" id="KW-0812">Transmembrane</keyword>
<dbReference type="AlphaFoldDB" id="A0A4Q1JVS0"/>
<dbReference type="PANTHER" id="PTHR30336:SF4">
    <property type="entry name" value="ENVELOPE BIOGENESIS FACTOR ELYC"/>
    <property type="match status" value="1"/>
</dbReference>
<dbReference type="GO" id="GO:0005886">
    <property type="term" value="C:plasma membrane"/>
    <property type="evidence" value="ECO:0007669"/>
    <property type="project" value="TreeGrafter"/>
</dbReference>
<dbReference type="Proteomes" id="UP000289784">
    <property type="component" value="Unassembled WGS sequence"/>
</dbReference>
<protein>
    <submittedName>
        <fullName evidence="3">YdcF family protein</fullName>
    </submittedName>
</protein>
<keyword evidence="4" id="KW-1185">Reference proteome</keyword>
<evidence type="ECO:0000259" key="2">
    <source>
        <dbReference type="Pfam" id="PF02698"/>
    </source>
</evidence>